<keyword evidence="6" id="KW-0812">Transmembrane</keyword>
<proteinExistence type="inferred from homology"/>
<dbReference type="EMBL" id="CAJVQB010000184">
    <property type="protein sequence ID" value="CAG8473452.1"/>
    <property type="molecule type" value="Genomic_DNA"/>
</dbReference>
<dbReference type="PROSITE" id="PS00086">
    <property type="entry name" value="CYTOCHROME_P450"/>
    <property type="match status" value="1"/>
</dbReference>
<dbReference type="PANTHER" id="PTHR24305:SF166">
    <property type="entry name" value="CYTOCHROME P450 12A4, MITOCHONDRIAL-RELATED"/>
    <property type="match status" value="1"/>
</dbReference>
<comment type="similarity">
    <text evidence="2 5">Belongs to the cytochrome P450 family.</text>
</comment>
<evidence type="ECO:0000256" key="2">
    <source>
        <dbReference type="ARBA" id="ARBA00010617"/>
    </source>
</evidence>
<keyword evidence="6" id="KW-1133">Transmembrane helix</keyword>
<comment type="caution">
    <text evidence="7">The sequence shown here is derived from an EMBL/GenBank/DDBJ whole genome shotgun (WGS) entry which is preliminary data.</text>
</comment>
<name>A0ABM8VXS7_GIGMA</name>
<keyword evidence="5" id="KW-0349">Heme</keyword>
<dbReference type="InterPro" id="IPR036396">
    <property type="entry name" value="Cyt_P450_sf"/>
</dbReference>
<evidence type="ECO:0000256" key="6">
    <source>
        <dbReference type="SAM" id="Phobius"/>
    </source>
</evidence>
<comment type="cofactor">
    <cofactor evidence="1">
        <name>heme</name>
        <dbReference type="ChEBI" id="CHEBI:30413"/>
    </cofactor>
</comment>
<organism evidence="7 8">
    <name type="scientific">Gigaspora margarita</name>
    <dbReference type="NCBI Taxonomy" id="4874"/>
    <lineage>
        <taxon>Eukaryota</taxon>
        <taxon>Fungi</taxon>
        <taxon>Fungi incertae sedis</taxon>
        <taxon>Mucoromycota</taxon>
        <taxon>Glomeromycotina</taxon>
        <taxon>Glomeromycetes</taxon>
        <taxon>Diversisporales</taxon>
        <taxon>Gigasporaceae</taxon>
        <taxon>Gigaspora</taxon>
    </lineage>
</organism>
<keyword evidence="8" id="KW-1185">Reference proteome</keyword>
<keyword evidence="4 5" id="KW-0408">Iron</keyword>
<dbReference type="PRINTS" id="PR00385">
    <property type="entry name" value="P450"/>
</dbReference>
<evidence type="ECO:0000256" key="4">
    <source>
        <dbReference type="ARBA" id="ARBA00023004"/>
    </source>
</evidence>
<evidence type="ECO:0000256" key="5">
    <source>
        <dbReference type="RuleBase" id="RU000461"/>
    </source>
</evidence>
<evidence type="ECO:0000256" key="1">
    <source>
        <dbReference type="ARBA" id="ARBA00001971"/>
    </source>
</evidence>
<dbReference type="PRINTS" id="PR00465">
    <property type="entry name" value="EP450IV"/>
</dbReference>
<sequence length="422" mass="48386">MNIEISLQDLIRIVGIFASIYVLKCVYDIIYIAYFGPLSKIPGPKVAHLTKFYIGVKQISGQRWKWLQNEIMPKYGKIVRVSPDIVVFSDKDIVKQEMPKNKNYERLRIDEKYSTLFTARDKELHKRRNGGKAAINIYLLIQYNALDIIGETAFGGSFKMVTNGNHPMPAKVFGDLKRRVLFTNKIIKQRRQESSQKKDLLQMMLDTKQHADGLSDFEIYDQSIEFLIAGSDTTSFTATMIMIMLVKHPKALEKLIKEIDETLVGLGSEEIPTHDKIKHLPYLNGVINEGLRLFPTSRGPGKEATEDLVLGGYFIPKGTLVISNTLELHTSKEYWGENAKEFVPERWLEPEKLTPDCFIPFSAGARNCIGLNFAWMELRLTIATLLHRYNFKDIENQEIELLQFITPSLKSKEYNLIASMRN</sequence>
<evidence type="ECO:0000313" key="8">
    <source>
        <dbReference type="Proteomes" id="UP000789901"/>
    </source>
</evidence>
<keyword evidence="3 5" id="KW-0479">Metal-binding</keyword>
<dbReference type="Pfam" id="PF00067">
    <property type="entry name" value="p450"/>
    <property type="match status" value="1"/>
</dbReference>
<dbReference type="InterPro" id="IPR002403">
    <property type="entry name" value="Cyt_P450_E_grp-IV"/>
</dbReference>
<evidence type="ECO:0000313" key="7">
    <source>
        <dbReference type="EMBL" id="CAG8473452.1"/>
    </source>
</evidence>
<protein>
    <submittedName>
        <fullName evidence="7">3810_t:CDS:1</fullName>
    </submittedName>
</protein>
<reference evidence="7 8" key="1">
    <citation type="submission" date="2021-06" db="EMBL/GenBank/DDBJ databases">
        <authorList>
            <person name="Kallberg Y."/>
            <person name="Tangrot J."/>
            <person name="Rosling A."/>
        </authorList>
    </citation>
    <scope>NUCLEOTIDE SEQUENCE [LARGE SCALE GENOMIC DNA]</scope>
    <source>
        <strain evidence="7 8">120-4 pot B 10/14</strain>
    </source>
</reference>
<feature type="transmembrane region" description="Helical" evidence="6">
    <location>
        <begin position="12"/>
        <end position="34"/>
    </location>
</feature>
<dbReference type="Proteomes" id="UP000789901">
    <property type="component" value="Unassembled WGS sequence"/>
</dbReference>
<keyword evidence="5" id="KW-0560">Oxidoreductase</keyword>
<dbReference type="Gene3D" id="1.10.630.10">
    <property type="entry name" value="Cytochrome P450"/>
    <property type="match status" value="1"/>
</dbReference>
<evidence type="ECO:0000256" key="3">
    <source>
        <dbReference type="ARBA" id="ARBA00022723"/>
    </source>
</evidence>
<keyword evidence="5" id="KW-0503">Monooxygenase</keyword>
<dbReference type="SUPFAM" id="SSF48264">
    <property type="entry name" value="Cytochrome P450"/>
    <property type="match status" value="1"/>
</dbReference>
<dbReference type="InterPro" id="IPR050121">
    <property type="entry name" value="Cytochrome_P450_monoxygenase"/>
</dbReference>
<dbReference type="InterPro" id="IPR001128">
    <property type="entry name" value="Cyt_P450"/>
</dbReference>
<accession>A0ABM8VXS7</accession>
<gene>
    <name evidence="7" type="ORF">GMARGA_LOCUS888</name>
</gene>
<dbReference type="InterPro" id="IPR017972">
    <property type="entry name" value="Cyt_P450_CS"/>
</dbReference>
<dbReference type="PANTHER" id="PTHR24305">
    <property type="entry name" value="CYTOCHROME P450"/>
    <property type="match status" value="1"/>
</dbReference>
<keyword evidence="6" id="KW-0472">Membrane</keyword>